<protein>
    <submittedName>
        <fullName evidence="1">Uncharacterized protein</fullName>
    </submittedName>
</protein>
<keyword evidence="2" id="KW-1185">Reference proteome</keyword>
<name>A0A2K2EZM1_9CLOT</name>
<dbReference type="Proteomes" id="UP000236151">
    <property type="component" value="Unassembled WGS sequence"/>
</dbReference>
<proteinExistence type="predicted"/>
<reference evidence="1 2" key="1">
    <citation type="submission" date="2017-06" db="EMBL/GenBank/DDBJ databases">
        <title>Investigating the central metabolism of Clostridium thermosuccinogenes.</title>
        <authorList>
            <person name="Koendjbiharie J.G."/>
            <person name="van Kranenburg R."/>
        </authorList>
    </citation>
    <scope>NUCLEOTIDE SEQUENCE [LARGE SCALE GENOMIC DNA]</scope>
    <source>
        <strain evidence="1 2">DSM 5806</strain>
    </source>
</reference>
<gene>
    <name evidence="1" type="ORF">CDQ84_18165</name>
</gene>
<dbReference type="KEGG" id="cthd:CDO33_02800"/>
<dbReference type="RefSeq" id="WP_103083154.1">
    <property type="nucleotide sequence ID" value="NZ_CP021850.1"/>
</dbReference>
<comment type="caution">
    <text evidence="1">The sequence shown here is derived from an EMBL/GenBank/DDBJ whole genome shotgun (WGS) entry which is preliminary data.</text>
</comment>
<dbReference type="OrthoDB" id="2085197at2"/>
<evidence type="ECO:0000313" key="1">
    <source>
        <dbReference type="EMBL" id="PNT94863.1"/>
    </source>
</evidence>
<organism evidence="1 2">
    <name type="scientific">Clostridium thermosuccinogenes</name>
    <dbReference type="NCBI Taxonomy" id="84032"/>
    <lineage>
        <taxon>Bacteria</taxon>
        <taxon>Bacillati</taxon>
        <taxon>Bacillota</taxon>
        <taxon>Clostridia</taxon>
        <taxon>Eubacteriales</taxon>
        <taxon>Clostridiaceae</taxon>
        <taxon>Clostridium</taxon>
    </lineage>
</organism>
<evidence type="ECO:0000313" key="2">
    <source>
        <dbReference type="Proteomes" id="UP000236151"/>
    </source>
</evidence>
<sequence length="174" mass="20615">MKKQIQIHIPYLIKEIFEKVVRMDSFGNYFYETTLIFYWNELDCFAKKLDFTTAEETDSINGEIIGQVSISTDGDSAWDHITAKEWLRKDIEDELYEMLINEGYEPIFINHIQVFGYNFDECKCTYSAVISDENEVNEFLYDYEESYKYLANLDNVYILTEKEAKRYKGSIIQG</sequence>
<accession>A0A2K2EZM1</accession>
<dbReference type="EMBL" id="NIOJ01000086">
    <property type="protein sequence ID" value="PNT94863.1"/>
    <property type="molecule type" value="Genomic_DNA"/>
</dbReference>
<dbReference type="AlphaFoldDB" id="A0A2K2EZM1"/>